<dbReference type="Proteomes" id="UP000317648">
    <property type="component" value="Chromosome"/>
</dbReference>
<reference evidence="1 2" key="1">
    <citation type="submission" date="2019-02" db="EMBL/GenBank/DDBJ databases">
        <title>Deep-cultivation of Planctomycetes and their phenomic and genomic characterization uncovers novel biology.</title>
        <authorList>
            <person name="Wiegand S."/>
            <person name="Jogler M."/>
            <person name="Boedeker C."/>
            <person name="Pinto D."/>
            <person name="Vollmers J."/>
            <person name="Rivas-Marin E."/>
            <person name="Kohn T."/>
            <person name="Peeters S.H."/>
            <person name="Heuer A."/>
            <person name="Rast P."/>
            <person name="Oberbeckmann S."/>
            <person name="Bunk B."/>
            <person name="Jeske O."/>
            <person name="Meyerdierks A."/>
            <person name="Storesund J.E."/>
            <person name="Kallscheuer N."/>
            <person name="Luecker S."/>
            <person name="Lage O.M."/>
            <person name="Pohl T."/>
            <person name="Merkel B.J."/>
            <person name="Hornburger P."/>
            <person name="Mueller R.-W."/>
            <person name="Bruemmer F."/>
            <person name="Labrenz M."/>
            <person name="Spormann A.M."/>
            <person name="Op den Camp H."/>
            <person name="Overmann J."/>
            <person name="Amann R."/>
            <person name="Jetten M.S.M."/>
            <person name="Mascher T."/>
            <person name="Medema M.H."/>
            <person name="Devos D.P."/>
            <person name="Kaster A.-K."/>
            <person name="Ovreas L."/>
            <person name="Rohde M."/>
            <person name="Galperin M.Y."/>
            <person name="Jogler C."/>
        </authorList>
    </citation>
    <scope>NUCLEOTIDE SEQUENCE [LARGE SCALE GENOMIC DNA]</scope>
    <source>
        <strain evidence="1 2">Pla85_3_4</strain>
    </source>
</reference>
<dbReference type="Gene3D" id="3.40.50.450">
    <property type="match status" value="1"/>
</dbReference>
<keyword evidence="2" id="KW-1185">Reference proteome</keyword>
<evidence type="ECO:0008006" key="3">
    <source>
        <dbReference type="Google" id="ProtNLM"/>
    </source>
</evidence>
<evidence type="ECO:0000313" key="2">
    <source>
        <dbReference type="Proteomes" id="UP000317648"/>
    </source>
</evidence>
<organism evidence="1 2">
    <name type="scientific">Lignipirellula cremea</name>
    <dbReference type="NCBI Taxonomy" id="2528010"/>
    <lineage>
        <taxon>Bacteria</taxon>
        <taxon>Pseudomonadati</taxon>
        <taxon>Planctomycetota</taxon>
        <taxon>Planctomycetia</taxon>
        <taxon>Pirellulales</taxon>
        <taxon>Pirellulaceae</taxon>
        <taxon>Lignipirellula</taxon>
    </lineage>
</organism>
<accession>A0A518DV85</accession>
<dbReference type="AlphaFoldDB" id="A0A518DV85"/>
<sequence length="148" mass="16879">MRFFIAGIMQGSHRGMDLHSQNYREQLREMLLRQFSDAQVYDPLADHQNSVEYDEMTGRETFYFHNRMCREVDAVIAFVPEASMGTAIEMWEAHEHGGGAVIAISPLDKNWAVRFCSHAIYPTLEAFETALIAGEIEHTIRGVLESRG</sequence>
<proteinExistence type="predicted"/>
<protein>
    <recommendedName>
        <fullName evidence="3">Nucleoside 2-deoxyribosyltransferase</fullName>
    </recommendedName>
</protein>
<dbReference type="OrthoDB" id="213994at2"/>
<dbReference type="EMBL" id="CP036433">
    <property type="protein sequence ID" value="QDU95750.1"/>
    <property type="molecule type" value="Genomic_DNA"/>
</dbReference>
<dbReference type="KEGG" id="lcre:Pla8534_35670"/>
<name>A0A518DV85_9BACT</name>
<gene>
    <name evidence="1" type="ORF">Pla8534_35670</name>
</gene>
<evidence type="ECO:0000313" key="1">
    <source>
        <dbReference type="EMBL" id="QDU95750.1"/>
    </source>
</evidence>
<dbReference type="RefSeq" id="WP_145054451.1">
    <property type="nucleotide sequence ID" value="NZ_CP036433.1"/>
</dbReference>